<evidence type="ECO:0000259" key="1">
    <source>
        <dbReference type="Pfam" id="PF00144"/>
    </source>
</evidence>
<sequence>MPVDLSSTAKVRLDALLDEYPTPGMPGTVVGVVNKEGKMLYLRSSGVKSVETGEPMLPDTIFPIFSCTKVVTGIACMQAVEQGVVDLDEPVGRLVPELAEPKVVVDSTATTMELRNAEAPLTLRMLLTHTSGFTYSWYNQHLRNWVLQNPNAEFSGKHLDMPLVNEPGTKWEYGISVDWAGIVLERASGMKLGEWCQKHIFEPLGLVDSAFDLAGQDELLARASVLHQWDAEKGTSKPREHARKIAEVPLHSGGGGMISTAHDFLQILATLMNGGLGPNGVRILKQDTVTAMFEDQVAGVADLGGLAVDGVIETTDKSKANDALVMLPGHPKGWGLSFLMNLEDIPGKRRARSAEWGGIANLWWYADPTSEVAAIIFNSVLPYGMPGFIQIEGELEKTLYLPGSLVQVP</sequence>
<dbReference type="EMBL" id="RSCD01000010">
    <property type="protein sequence ID" value="RSH90504.1"/>
    <property type="molecule type" value="Genomic_DNA"/>
</dbReference>
<proteinExistence type="predicted"/>
<keyword evidence="3" id="KW-1185">Reference proteome</keyword>
<comment type="caution">
    <text evidence="2">The sequence shown here is derived from an EMBL/GenBank/DDBJ whole genome shotgun (WGS) entry which is preliminary data.</text>
</comment>
<dbReference type="Gene3D" id="3.40.710.10">
    <property type="entry name" value="DD-peptidase/beta-lactamase superfamily"/>
    <property type="match status" value="1"/>
</dbReference>
<dbReference type="PANTHER" id="PTHR43283">
    <property type="entry name" value="BETA-LACTAMASE-RELATED"/>
    <property type="match status" value="1"/>
</dbReference>
<name>A0A427YHQ4_9TREE</name>
<dbReference type="AlphaFoldDB" id="A0A427YHQ4"/>
<dbReference type="Pfam" id="PF00144">
    <property type="entry name" value="Beta-lactamase"/>
    <property type="match status" value="1"/>
</dbReference>
<evidence type="ECO:0000313" key="2">
    <source>
        <dbReference type="EMBL" id="RSH90504.1"/>
    </source>
</evidence>
<protein>
    <recommendedName>
        <fullName evidence="1">Beta-lactamase-related domain-containing protein</fullName>
    </recommendedName>
</protein>
<accession>A0A427YHQ4</accession>
<dbReference type="InterPro" id="IPR012338">
    <property type="entry name" value="Beta-lactam/transpept-like"/>
</dbReference>
<dbReference type="SUPFAM" id="SSF56601">
    <property type="entry name" value="beta-lactamase/transpeptidase-like"/>
    <property type="match status" value="1"/>
</dbReference>
<organism evidence="2 3">
    <name type="scientific">Saitozyma podzolica</name>
    <dbReference type="NCBI Taxonomy" id="1890683"/>
    <lineage>
        <taxon>Eukaryota</taxon>
        <taxon>Fungi</taxon>
        <taxon>Dikarya</taxon>
        <taxon>Basidiomycota</taxon>
        <taxon>Agaricomycotina</taxon>
        <taxon>Tremellomycetes</taxon>
        <taxon>Tremellales</taxon>
        <taxon>Trimorphomycetaceae</taxon>
        <taxon>Saitozyma</taxon>
    </lineage>
</organism>
<dbReference type="STRING" id="1890683.A0A427YHQ4"/>
<evidence type="ECO:0000313" key="3">
    <source>
        <dbReference type="Proteomes" id="UP000279259"/>
    </source>
</evidence>
<reference evidence="2 3" key="1">
    <citation type="submission" date="2018-11" db="EMBL/GenBank/DDBJ databases">
        <title>Genome sequence of Saitozyma podzolica DSM 27192.</title>
        <authorList>
            <person name="Aliyu H."/>
            <person name="Gorte O."/>
            <person name="Ochsenreither K."/>
        </authorList>
    </citation>
    <scope>NUCLEOTIDE SEQUENCE [LARGE SCALE GENOMIC DNA]</scope>
    <source>
        <strain evidence="2 3">DSM 27192</strain>
    </source>
</reference>
<dbReference type="OrthoDB" id="428260at2759"/>
<feature type="domain" description="Beta-lactamase-related" evidence="1">
    <location>
        <begin position="13"/>
        <end position="377"/>
    </location>
</feature>
<gene>
    <name evidence="2" type="ORF">EHS25_001109</name>
</gene>
<dbReference type="PANTHER" id="PTHR43283:SF3">
    <property type="entry name" value="BETA-LACTAMASE FAMILY PROTEIN (AFU_ORTHOLOGUE AFUA_5G07500)"/>
    <property type="match status" value="1"/>
</dbReference>
<dbReference type="Proteomes" id="UP000279259">
    <property type="component" value="Unassembled WGS sequence"/>
</dbReference>
<dbReference type="InterPro" id="IPR001466">
    <property type="entry name" value="Beta-lactam-related"/>
</dbReference>
<dbReference type="InterPro" id="IPR050789">
    <property type="entry name" value="Diverse_Enzym_Activities"/>
</dbReference>